<dbReference type="AlphaFoldDB" id="A0AAE1DD70"/>
<dbReference type="Proteomes" id="UP001283361">
    <property type="component" value="Unassembled WGS sequence"/>
</dbReference>
<evidence type="ECO:0000313" key="2">
    <source>
        <dbReference type="Proteomes" id="UP001283361"/>
    </source>
</evidence>
<keyword evidence="2" id="KW-1185">Reference proteome</keyword>
<organism evidence="1 2">
    <name type="scientific">Elysia crispata</name>
    <name type="common">lettuce slug</name>
    <dbReference type="NCBI Taxonomy" id="231223"/>
    <lineage>
        <taxon>Eukaryota</taxon>
        <taxon>Metazoa</taxon>
        <taxon>Spiralia</taxon>
        <taxon>Lophotrochozoa</taxon>
        <taxon>Mollusca</taxon>
        <taxon>Gastropoda</taxon>
        <taxon>Heterobranchia</taxon>
        <taxon>Euthyneura</taxon>
        <taxon>Panpulmonata</taxon>
        <taxon>Sacoglossa</taxon>
        <taxon>Placobranchoidea</taxon>
        <taxon>Plakobranchidae</taxon>
        <taxon>Elysia</taxon>
    </lineage>
</organism>
<proteinExistence type="predicted"/>
<comment type="caution">
    <text evidence="1">The sequence shown here is derived from an EMBL/GenBank/DDBJ whole genome shotgun (WGS) entry which is preliminary data.</text>
</comment>
<evidence type="ECO:0000313" key="1">
    <source>
        <dbReference type="EMBL" id="KAK3766394.1"/>
    </source>
</evidence>
<accession>A0AAE1DD70</accession>
<name>A0AAE1DD70_9GAST</name>
<reference evidence="1" key="1">
    <citation type="journal article" date="2023" name="G3 (Bethesda)">
        <title>A reference genome for the long-term kleptoplast-retaining sea slug Elysia crispata morphotype clarki.</title>
        <authorList>
            <person name="Eastman K.E."/>
            <person name="Pendleton A.L."/>
            <person name="Shaikh M.A."/>
            <person name="Suttiyut T."/>
            <person name="Ogas R."/>
            <person name="Tomko P."/>
            <person name="Gavelis G."/>
            <person name="Widhalm J.R."/>
            <person name="Wisecaver J.H."/>
        </authorList>
    </citation>
    <scope>NUCLEOTIDE SEQUENCE</scope>
    <source>
        <strain evidence="1">ECLA1</strain>
    </source>
</reference>
<protein>
    <submittedName>
        <fullName evidence="1">Uncharacterized protein</fullName>
    </submittedName>
</protein>
<sequence length="72" mass="8226">MFNRHKHKTLTLLRCFTWGKLSGDLPLDSYTYALQAWTSQIYRLESDSGSSPELQMKIDSDSVLLSRASSEN</sequence>
<gene>
    <name evidence="1" type="ORF">RRG08_056068</name>
</gene>
<dbReference type="EMBL" id="JAWDGP010004234">
    <property type="protein sequence ID" value="KAK3766394.1"/>
    <property type="molecule type" value="Genomic_DNA"/>
</dbReference>